<dbReference type="InterPro" id="IPR020846">
    <property type="entry name" value="MFS_dom"/>
</dbReference>
<dbReference type="EMBL" id="CAQQ02132421">
    <property type="status" value="NOT_ANNOTATED_CDS"/>
    <property type="molecule type" value="Genomic_DNA"/>
</dbReference>
<organism evidence="7 8">
    <name type="scientific">Megaselia scalaris</name>
    <name type="common">Humpbacked fly</name>
    <name type="synonym">Phora scalaris</name>
    <dbReference type="NCBI Taxonomy" id="36166"/>
    <lineage>
        <taxon>Eukaryota</taxon>
        <taxon>Metazoa</taxon>
        <taxon>Ecdysozoa</taxon>
        <taxon>Arthropoda</taxon>
        <taxon>Hexapoda</taxon>
        <taxon>Insecta</taxon>
        <taxon>Pterygota</taxon>
        <taxon>Neoptera</taxon>
        <taxon>Endopterygota</taxon>
        <taxon>Diptera</taxon>
        <taxon>Brachycera</taxon>
        <taxon>Muscomorpha</taxon>
        <taxon>Platypezoidea</taxon>
        <taxon>Phoridae</taxon>
        <taxon>Megaseliini</taxon>
        <taxon>Megaselia</taxon>
    </lineage>
</organism>
<dbReference type="AlphaFoldDB" id="T1GBI1"/>
<dbReference type="EnsemblMetazoa" id="MESCA000613-RA">
    <property type="protein sequence ID" value="MESCA000613-PA"/>
    <property type="gene ID" value="MESCA000613"/>
</dbReference>
<sequence>MLFVDKGNITTNLILFLIGKFTITASFQILYFYTTEIFPTNVRNTLLSFCSMFGRFGSMIAPMTLFLAKYFPEAPTILFGTCALVSGFLSFLIPETKETVLPNTIEEATRLQRKNNGWFASSKVVEKSQLRVREEHSSVEGTSSGFVSRFKKQLLL</sequence>
<keyword evidence="4 5" id="KW-0472">Membrane</keyword>
<evidence type="ECO:0000256" key="2">
    <source>
        <dbReference type="ARBA" id="ARBA00022692"/>
    </source>
</evidence>
<dbReference type="Pfam" id="PF00083">
    <property type="entry name" value="Sugar_tr"/>
    <property type="match status" value="1"/>
</dbReference>
<dbReference type="STRING" id="36166.T1GBI1"/>
<dbReference type="GO" id="GO:0022857">
    <property type="term" value="F:transmembrane transporter activity"/>
    <property type="evidence" value="ECO:0007669"/>
    <property type="project" value="InterPro"/>
</dbReference>
<evidence type="ECO:0000256" key="1">
    <source>
        <dbReference type="ARBA" id="ARBA00004141"/>
    </source>
</evidence>
<keyword evidence="3 5" id="KW-1133">Transmembrane helix</keyword>
<protein>
    <recommendedName>
        <fullName evidence="6">Major facilitator superfamily (MFS) profile domain-containing protein</fullName>
    </recommendedName>
</protein>
<feature type="transmembrane region" description="Helical" evidence="5">
    <location>
        <begin position="46"/>
        <end position="68"/>
    </location>
</feature>
<dbReference type="GO" id="GO:0016020">
    <property type="term" value="C:membrane"/>
    <property type="evidence" value="ECO:0007669"/>
    <property type="project" value="UniProtKB-SubCell"/>
</dbReference>
<dbReference type="Proteomes" id="UP000015102">
    <property type="component" value="Unassembled WGS sequence"/>
</dbReference>
<evidence type="ECO:0000256" key="3">
    <source>
        <dbReference type="ARBA" id="ARBA00022989"/>
    </source>
</evidence>
<feature type="domain" description="Major facilitator superfamily (MFS) profile" evidence="6">
    <location>
        <begin position="1"/>
        <end position="98"/>
    </location>
</feature>
<dbReference type="SUPFAM" id="SSF103473">
    <property type="entry name" value="MFS general substrate transporter"/>
    <property type="match status" value="1"/>
</dbReference>
<dbReference type="InterPro" id="IPR005828">
    <property type="entry name" value="MFS_sugar_transport-like"/>
</dbReference>
<dbReference type="PROSITE" id="PS50850">
    <property type="entry name" value="MFS"/>
    <property type="match status" value="1"/>
</dbReference>
<comment type="subcellular location">
    <subcellularLocation>
        <location evidence="1">Membrane</location>
        <topology evidence="1">Multi-pass membrane protein</topology>
    </subcellularLocation>
</comment>
<feature type="transmembrane region" description="Helical" evidence="5">
    <location>
        <begin position="12"/>
        <end position="34"/>
    </location>
</feature>
<feature type="transmembrane region" description="Helical" evidence="5">
    <location>
        <begin position="74"/>
        <end position="93"/>
    </location>
</feature>
<dbReference type="EMBL" id="CAQQ02132422">
    <property type="status" value="NOT_ANNOTATED_CDS"/>
    <property type="molecule type" value="Genomic_DNA"/>
</dbReference>
<name>T1GBI1_MEGSC</name>
<evidence type="ECO:0000256" key="4">
    <source>
        <dbReference type="ARBA" id="ARBA00023136"/>
    </source>
</evidence>
<dbReference type="EMBL" id="CAQQ02132420">
    <property type="status" value="NOT_ANNOTATED_CDS"/>
    <property type="molecule type" value="Genomic_DNA"/>
</dbReference>
<dbReference type="PANTHER" id="PTHR24064">
    <property type="entry name" value="SOLUTE CARRIER FAMILY 22 MEMBER"/>
    <property type="match status" value="1"/>
</dbReference>
<keyword evidence="8" id="KW-1185">Reference proteome</keyword>
<reference evidence="8" key="1">
    <citation type="submission" date="2013-02" db="EMBL/GenBank/DDBJ databases">
        <authorList>
            <person name="Hughes D."/>
        </authorList>
    </citation>
    <scope>NUCLEOTIDE SEQUENCE</scope>
    <source>
        <strain>Durham</strain>
        <strain evidence="8">NC isolate 2 -- Noor lab</strain>
    </source>
</reference>
<dbReference type="HOGENOM" id="CLU_1688743_0_0_1"/>
<keyword evidence="2 5" id="KW-0812">Transmembrane</keyword>
<proteinExistence type="predicted"/>
<evidence type="ECO:0000313" key="8">
    <source>
        <dbReference type="Proteomes" id="UP000015102"/>
    </source>
</evidence>
<evidence type="ECO:0000313" key="7">
    <source>
        <dbReference type="EnsemblMetazoa" id="MESCA000613-PA"/>
    </source>
</evidence>
<evidence type="ECO:0000256" key="5">
    <source>
        <dbReference type="SAM" id="Phobius"/>
    </source>
</evidence>
<evidence type="ECO:0000259" key="6">
    <source>
        <dbReference type="PROSITE" id="PS50850"/>
    </source>
</evidence>
<dbReference type="InterPro" id="IPR036259">
    <property type="entry name" value="MFS_trans_sf"/>
</dbReference>
<dbReference type="OMA" id="YTWIRIT"/>
<dbReference type="Gene3D" id="1.20.1250.20">
    <property type="entry name" value="MFS general substrate transporter like domains"/>
    <property type="match status" value="1"/>
</dbReference>
<reference evidence="7" key="2">
    <citation type="submission" date="2015-06" db="UniProtKB">
        <authorList>
            <consortium name="EnsemblMetazoa"/>
        </authorList>
    </citation>
    <scope>IDENTIFICATION</scope>
</reference>
<accession>T1GBI1</accession>